<reference evidence="2" key="2">
    <citation type="submission" date="2020-03" db="EMBL/GenBank/DDBJ databases">
        <title>Flavobacteriaceae bacterium strain TP-CH-4, a member of the family Flavobacteriaceae isolated from a deep-sea seamount.</title>
        <authorList>
            <person name="Zhang D.-C."/>
        </authorList>
    </citation>
    <scope>NUCLEOTIDE SEQUENCE</scope>
    <source>
        <strain evidence="2">TP-CH-4</strain>
    </source>
</reference>
<dbReference type="Proteomes" id="UP000707206">
    <property type="component" value="Unassembled WGS sequence"/>
</dbReference>
<name>A0A967AT00_9FLAO</name>
<feature type="transmembrane region" description="Helical" evidence="1">
    <location>
        <begin position="6"/>
        <end position="26"/>
    </location>
</feature>
<keyword evidence="1" id="KW-0812">Transmembrane</keyword>
<evidence type="ECO:0008006" key="4">
    <source>
        <dbReference type="Google" id="ProtNLM"/>
    </source>
</evidence>
<keyword evidence="3" id="KW-1185">Reference proteome</keyword>
<evidence type="ECO:0000313" key="3">
    <source>
        <dbReference type="Proteomes" id="UP000707206"/>
    </source>
</evidence>
<comment type="caution">
    <text evidence="2">The sequence shown here is derived from an EMBL/GenBank/DDBJ whole genome shotgun (WGS) entry which is preliminary data.</text>
</comment>
<dbReference type="EMBL" id="VIKU02000002">
    <property type="protein sequence ID" value="NHF59392.1"/>
    <property type="molecule type" value="Genomic_DNA"/>
</dbReference>
<evidence type="ECO:0000256" key="1">
    <source>
        <dbReference type="SAM" id="Phobius"/>
    </source>
</evidence>
<feature type="transmembrane region" description="Helical" evidence="1">
    <location>
        <begin position="130"/>
        <end position="151"/>
    </location>
</feature>
<reference evidence="2" key="1">
    <citation type="submission" date="2019-07" db="EMBL/GenBank/DDBJ databases">
        <authorList>
            <person name="De-Chao Zhang Q."/>
        </authorList>
    </citation>
    <scope>NUCLEOTIDE SEQUENCE</scope>
    <source>
        <strain evidence="2">TP-CH-4</strain>
    </source>
</reference>
<gene>
    <name evidence="2" type="ORF">FK220_008580</name>
</gene>
<proteinExistence type="predicted"/>
<feature type="transmembrane region" description="Helical" evidence="1">
    <location>
        <begin position="64"/>
        <end position="85"/>
    </location>
</feature>
<keyword evidence="1" id="KW-0472">Membrane</keyword>
<organism evidence="2 3">
    <name type="scientific">Pelagihabitans pacificus</name>
    <dbReference type="NCBI Taxonomy" id="2696054"/>
    <lineage>
        <taxon>Bacteria</taxon>
        <taxon>Pseudomonadati</taxon>
        <taxon>Bacteroidota</taxon>
        <taxon>Flavobacteriia</taxon>
        <taxon>Flavobacteriales</taxon>
        <taxon>Flavobacteriaceae</taxon>
        <taxon>Pelagihabitans</taxon>
    </lineage>
</organism>
<sequence length="165" mass="18301">MISNATGMVHLVASVIALITGTMVLIGTKATKKHQKIGYVYSLSMLVLLATSFMIYRLHGTFGVLHVFSVISGATLLAGMLPMFVKRPKDYLQYHFSFMYWSVIGLYCAFAAEIFTRIPILFELGKDITVTFYALVGLSAAAVGGVGSIYFRKYKDSWKALYQNN</sequence>
<protein>
    <recommendedName>
        <fullName evidence="4">DUF2306 domain-containing protein</fullName>
    </recommendedName>
</protein>
<feature type="transmembrane region" description="Helical" evidence="1">
    <location>
        <begin position="38"/>
        <end position="58"/>
    </location>
</feature>
<dbReference type="Pfam" id="PF10067">
    <property type="entry name" value="DUF2306"/>
    <property type="match status" value="1"/>
</dbReference>
<dbReference type="AlphaFoldDB" id="A0A967AT00"/>
<accession>A0A967AT00</accession>
<keyword evidence="1" id="KW-1133">Transmembrane helix</keyword>
<dbReference type="InterPro" id="IPR018750">
    <property type="entry name" value="DUF2306_membrane"/>
</dbReference>
<feature type="transmembrane region" description="Helical" evidence="1">
    <location>
        <begin position="97"/>
        <end position="118"/>
    </location>
</feature>
<evidence type="ECO:0000313" key="2">
    <source>
        <dbReference type="EMBL" id="NHF59392.1"/>
    </source>
</evidence>
<dbReference type="RefSeq" id="WP_152573902.1">
    <property type="nucleotide sequence ID" value="NZ_VIKU02000002.1"/>
</dbReference>